<evidence type="ECO:0000256" key="4">
    <source>
        <dbReference type="ARBA" id="ARBA00023163"/>
    </source>
</evidence>
<protein>
    <recommendedName>
        <fullName evidence="7">BHLH domain-containing protein</fullName>
    </recommendedName>
</protein>
<dbReference type="OrthoDB" id="10047910at2759"/>
<dbReference type="PANTHER" id="PTHR11723:SF17">
    <property type="entry name" value="PROTEIN EXTRA-MACROCHAETAE"/>
    <property type="match status" value="1"/>
</dbReference>
<keyword evidence="9" id="KW-1185">Reference proteome</keyword>
<feature type="compositionally biased region" description="Low complexity" evidence="6">
    <location>
        <begin position="1"/>
        <end position="10"/>
    </location>
</feature>
<dbReference type="SMART" id="SM00353">
    <property type="entry name" value="HLH"/>
    <property type="match status" value="1"/>
</dbReference>
<gene>
    <name evidence="8" type="ORF">NHX12_026483</name>
</gene>
<dbReference type="InterPro" id="IPR036638">
    <property type="entry name" value="HLH_DNA-bd_sf"/>
</dbReference>
<dbReference type="Gene3D" id="4.10.280.10">
    <property type="entry name" value="Helix-loop-helix DNA-binding domain"/>
    <property type="match status" value="1"/>
</dbReference>
<accession>A0A9Q0EF85</accession>
<evidence type="ECO:0000256" key="5">
    <source>
        <dbReference type="ARBA" id="ARBA00023242"/>
    </source>
</evidence>
<keyword evidence="2" id="KW-0678">Repressor</keyword>
<dbReference type="Pfam" id="PF00010">
    <property type="entry name" value="HLH"/>
    <property type="match status" value="1"/>
</dbReference>
<dbReference type="Proteomes" id="UP001148018">
    <property type="component" value="Unassembled WGS sequence"/>
</dbReference>
<dbReference type="InterPro" id="IPR011598">
    <property type="entry name" value="bHLH_dom"/>
</dbReference>
<name>A0A9Q0EF85_9TELE</name>
<evidence type="ECO:0000256" key="2">
    <source>
        <dbReference type="ARBA" id="ARBA00022491"/>
    </source>
</evidence>
<feature type="compositionally biased region" description="Gly residues" evidence="6">
    <location>
        <begin position="11"/>
        <end position="24"/>
    </location>
</feature>
<keyword evidence="5" id="KW-0539">Nucleus</keyword>
<dbReference type="EMBL" id="JANIIK010000042">
    <property type="protein sequence ID" value="KAJ3606967.1"/>
    <property type="molecule type" value="Genomic_DNA"/>
</dbReference>
<evidence type="ECO:0000256" key="1">
    <source>
        <dbReference type="ARBA" id="ARBA00004123"/>
    </source>
</evidence>
<sequence length="119" mass="12557">MKAVSPLRSRPGGGGGGGGGGGLLPGRFATIRSKSPVLPQEAEEEAEEVLLLADMERCYRLLRAMVPGLPADRSLSRLDVLQHVIDYILDLETALEPRGAPTHDPAAPPRTSATPSPPR</sequence>
<evidence type="ECO:0000313" key="9">
    <source>
        <dbReference type="Proteomes" id="UP001148018"/>
    </source>
</evidence>
<evidence type="ECO:0000256" key="3">
    <source>
        <dbReference type="ARBA" id="ARBA00023015"/>
    </source>
</evidence>
<dbReference type="GO" id="GO:0046983">
    <property type="term" value="F:protein dimerization activity"/>
    <property type="evidence" value="ECO:0007669"/>
    <property type="project" value="InterPro"/>
</dbReference>
<reference evidence="8" key="1">
    <citation type="submission" date="2022-07" db="EMBL/GenBank/DDBJ databases">
        <title>Chromosome-level genome of Muraenolepis orangiensis.</title>
        <authorList>
            <person name="Kim J."/>
        </authorList>
    </citation>
    <scope>NUCLEOTIDE SEQUENCE</scope>
    <source>
        <strain evidence="8">KU_S4_2022</strain>
        <tissue evidence="8">Muscle</tissue>
    </source>
</reference>
<dbReference type="GO" id="GO:0000122">
    <property type="term" value="P:negative regulation of transcription by RNA polymerase II"/>
    <property type="evidence" value="ECO:0007669"/>
    <property type="project" value="InterPro"/>
</dbReference>
<proteinExistence type="predicted"/>
<evidence type="ECO:0000259" key="7">
    <source>
        <dbReference type="PROSITE" id="PS50888"/>
    </source>
</evidence>
<feature type="region of interest" description="Disordered" evidence="6">
    <location>
        <begin position="1"/>
        <end position="28"/>
    </location>
</feature>
<dbReference type="PANTHER" id="PTHR11723">
    <property type="entry name" value="DNA-BINDING PROTEIN INHIBITOR"/>
    <property type="match status" value="1"/>
</dbReference>
<dbReference type="InterPro" id="IPR026052">
    <property type="entry name" value="DNA-bd_prot-inh"/>
</dbReference>
<dbReference type="GO" id="GO:0005737">
    <property type="term" value="C:cytoplasm"/>
    <property type="evidence" value="ECO:0007669"/>
    <property type="project" value="InterPro"/>
</dbReference>
<feature type="domain" description="BHLH" evidence="7">
    <location>
        <begin position="39"/>
        <end position="91"/>
    </location>
</feature>
<feature type="compositionally biased region" description="Low complexity" evidence="6">
    <location>
        <begin position="109"/>
        <end position="119"/>
    </location>
</feature>
<dbReference type="SUPFAM" id="SSF47459">
    <property type="entry name" value="HLH, helix-loop-helix DNA-binding domain"/>
    <property type="match status" value="1"/>
</dbReference>
<dbReference type="GO" id="GO:0005634">
    <property type="term" value="C:nucleus"/>
    <property type="evidence" value="ECO:0007669"/>
    <property type="project" value="UniProtKB-SubCell"/>
</dbReference>
<feature type="region of interest" description="Disordered" evidence="6">
    <location>
        <begin position="96"/>
        <end position="119"/>
    </location>
</feature>
<dbReference type="AlphaFoldDB" id="A0A9Q0EF85"/>
<organism evidence="8 9">
    <name type="scientific">Muraenolepis orangiensis</name>
    <name type="common">Patagonian moray cod</name>
    <dbReference type="NCBI Taxonomy" id="630683"/>
    <lineage>
        <taxon>Eukaryota</taxon>
        <taxon>Metazoa</taxon>
        <taxon>Chordata</taxon>
        <taxon>Craniata</taxon>
        <taxon>Vertebrata</taxon>
        <taxon>Euteleostomi</taxon>
        <taxon>Actinopterygii</taxon>
        <taxon>Neopterygii</taxon>
        <taxon>Teleostei</taxon>
        <taxon>Neoteleostei</taxon>
        <taxon>Acanthomorphata</taxon>
        <taxon>Zeiogadaria</taxon>
        <taxon>Gadariae</taxon>
        <taxon>Gadiformes</taxon>
        <taxon>Muraenolepidoidei</taxon>
        <taxon>Muraenolepididae</taxon>
        <taxon>Muraenolepis</taxon>
    </lineage>
</organism>
<keyword evidence="3" id="KW-0805">Transcription regulation</keyword>
<evidence type="ECO:0000313" key="8">
    <source>
        <dbReference type="EMBL" id="KAJ3606967.1"/>
    </source>
</evidence>
<dbReference type="GO" id="GO:0032922">
    <property type="term" value="P:circadian regulation of gene expression"/>
    <property type="evidence" value="ECO:0007669"/>
    <property type="project" value="TreeGrafter"/>
</dbReference>
<comment type="subcellular location">
    <subcellularLocation>
        <location evidence="1">Nucleus</location>
    </subcellularLocation>
</comment>
<dbReference type="PROSITE" id="PS50888">
    <property type="entry name" value="BHLH"/>
    <property type="match status" value="1"/>
</dbReference>
<keyword evidence="4" id="KW-0804">Transcription</keyword>
<evidence type="ECO:0000256" key="6">
    <source>
        <dbReference type="SAM" id="MobiDB-lite"/>
    </source>
</evidence>
<dbReference type="GO" id="GO:0030154">
    <property type="term" value="P:cell differentiation"/>
    <property type="evidence" value="ECO:0007669"/>
    <property type="project" value="TreeGrafter"/>
</dbReference>
<comment type="caution">
    <text evidence="8">The sequence shown here is derived from an EMBL/GenBank/DDBJ whole genome shotgun (WGS) entry which is preliminary data.</text>
</comment>